<keyword evidence="2" id="KW-0067">ATP-binding</keyword>
<evidence type="ECO:0000313" key="6">
    <source>
        <dbReference type="EMBL" id="EGF11689.1"/>
    </source>
</evidence>
<dbReference type="SUPFAM" id="SSF52954">
    <property type="entry name" value="Class II aaRS ABD-related"/>
    <property type="match status" value="1"/>
</dbReference>
<keyword evidence="2" id="KW-0547">Nucleotide-binding</keyword>
<dbReference type="GO" id="GO:0004827">
    <property type="term" value="F:proline-tRNA ligase activity"/>
    <property type="evidence" value="ECO:0007669"/>
    <property type="project" value="UniProtKB-EC"/>
</dbReference>
<reference evidence="6 7" key="1">
    <citation type="submission" date="2011-02" db="EMBL/GenBank/DDBJ databases">
        <authorList>
            <person name="Muzny D."/>
            <person name="Qin X."/>
            <person name="Deng J."/>
            <person name="Jiang H."/>
            <person name="Liu Y."/>
            <person name="Qu J."/>
            <person name="Song X.-Z."/>
            <person name="Zhang L."/>
            <person name="Thornton R."/>
            <person name="Coyle M."/>
            <person name="Francisco L."/>
            <person name="Jackson L."/>
            <person name="Javaid M."/>
            <person name="Korchina V."/>
            <person name="Kovar C."/>
            <person name="Mata R."/>
            <person name="Mathew T."/>
            <person name="Ngo R."/>
            <person name="Nguyen L."/>
            <person name="Nguyen N."/>
            <person name="Okwuonu G."/>
            <person name="Ongeri F."/>
            <person name="Pham C."/>
            <person name="Simmons D."/>
            <person name="Wilczek-Boney K."/>
            <person name="Hale W."/>
            <person name="Jakkamsetti A."/>
            <person name="Pham P."/>
            <person name="Ruth R."/>
            <person name="San Lucas F."/>
            <person name="Warren J."/>
            <person name="Zhang J."/>
            <person name="Zhao Z."/>
            <person name="Zhou C."/>
            <person name="Zhu D."/>
            <person name="Lee S."/>
            <person name="Bess C."/>
            <person name="Blankenburg K."/>
            <person name="Forbes L."/>
            <person name="Fu Q."/>
            <person name="Gubbala S."/>
            <person name="Hirani K."/>
            <person name="Jayaseelan J.C."/>
            <person name="Lara F."/>
            <person name="Munidasa M."/>
            <person name="Palculict T."/>
            <person name="Patil S."/>
            <person name="Pu L.-L."/>
            <person name="Saada N."/>
            <person name="Tang L."/>
            <person name="Weissenberger G."/>
            <person name="Zhu Y."/>
            <person name="Hemphill L."/>
            <person name="Shang Y."/>
            <person name="Youmans B."/>
            <person name="Ayvaz T."/>
            <person name="Ross M."/>
            <person name="Santibanez J."/>
            <person name="Aqrawi P."/>
            <person name="Gross S."/>
            <person name="Joshi V."/>
            <person name="Fowler G."/>
            <person name="Nazareth L."/>
            <person name="Reid J."/>
            <person name="Worley K."/>
            <person name="Petrosino J."/>
            <person name="Highlander S."/>
            <person name="Gibbs R."/>
        </authorList>
    </citation>
    <scope>NUCLEOTIDE SEQUENCE [LARGE SCALE GENOMIC DNA]</scope>
    <source>
        <strain evidence="6 7">ATCC BAA-1200</strain>
    </source>
</reference>
<evidence type="ECO:0000256" key="2">
    <source>
        <dbReference type="ARBA" id="ARBA00022840"/>
    </source>
</evidence>
<evidence type="ECO:0000256" key="3">
    <source>
        <dbReference type="ARBA" id="ARBA00022917"/>
    </source>
</evidence>
<evidence type="ECO:0000313" key="7">
    <source>
        <dbReference type="Proteomes" id="UP000004105"/>
    </source>
</evidence>
<keyword evidence="4" id="KW-0030">Aminoacyl-tRNA synthetase</keyword>
<dbReference type="GO" id="GO:0006418">
    <property type="term" value="P:tRNA aminoacylation for protein translation"/>
    <property type="evidence" value="ECO:0007669"/>
    <property type="project" value="UniProtKB-ARBA"/>
</dbReference>
<evidence type="ECO:0000259" key="5">
    <source>
        <dbReference type="Pfam" id="PF03129"/>
    </source>
</evidence>
<dbReference type="EMBL" id="AFAY01000011">
    <property type="protein sequence ID" value="EGF11689.1"/>
    <property type="molecule type" value="Genomic_DNA"/>
</dbReference>
<evidence type="ECO:0000256" key="4">
    <source>
        <dbReference type="ARBA" id="ARBA00023146"/>
    </source>
</evidence>
<keyword evidence="3" id="KW-0648">Protein biosynthesis</keyword>
<dbReference type="Pfam" id="PF03129">
    <property type="entry name" value="HGTP_anticodon"/>
    <property type="match status" value="1"/>
</dbReference>
<proteinExistence type="predicted"/>
<comment type="caution">
    <text evidence="6">The sequence shown here is derived from an EMBL/GenBank/DDBJ whole genome shotgun (WGS) entry which is preliminary data.</text>
</comment>
<dbReference type="GO" id="GO:0005524">
    <property type="term" value="F:ATP binding"/>
    <property type="evidence" value="ECO:0007669"/>
    <property type="project" value="UniProtKB-KW"/>
</dbReference>
<keyword evidence="1 6" id="KW-0436">Ligase</keyword>
<accession>F2BA47</accession>
<sequence length="71" mass="7399">MYAQAAHAVAGARAFGADMLPADSELLGIPHHIVIGDRSLKEGKVEYARRTDSQAQSVAVEEAAAKVPAAL</sequence>
<dbReference type="HOGENOM" id="CLU_2735832_0_0_4"/>
<protein>
    <submittedName>
        <fullName evidence="6">Proline--tRNA ligase</fullName>
        <ecNumber evidence="6">6.1.1.15</ecNumber>
    </submittedName>
</protein>
<dbReference type="EC" id="6.1.1.15" evidence="6"/>
<feature type="domain" description="Anticodon-binding" evidence="5">
    <location>
        <begin position="23"/>
        <end position="67"/>
    </location>
</feature>
<organism evidence="6 7">
    <name type="scientific">Neisseria bacilliformis ATCC BAA-1200</name>
    <dbReference type="NCBI Taxonomy" id="888742"/>
    <lineage>
        <taxon>Bacteria</taxon>
        <taxon>Pseudomonadati</taxon>
        <taxon>Pseudomonadota</taxon>
        <taxon>Betaproteobacteria</taxon>
        <taxon>Neisseriales</taxon>
        <taxon>Neisseriaceae</taxon>
        <taxon>Neisseria</taxon>
    </lineage>
</organism>
<keyword evidence="7" id="KW-1185">Reference proteome</keyword>
<gene>
    <name evidence="6" type="primary">proS</name>
    <name evidence="6" type="ORF">HMPREF9123_0601</name>
</gene>
<name>F2BA47_9NEIS</name>
<dbReference type="Proteomes" id="UP000004105">
    <property type="component" value="Unassembled WGS sequence"/>
</dbReference>
<evidence type="ECO:0000256" key="1">
    <source>
        <dbReference type="ARBA" id="ARBA00022598"/>
    </source>
</evidence>
<dbReference type="AlphaFoldDB" id="F2BA47"/>
<dbReference type="InterPro" id="IPR036621">
    <property type="entry name" value="Anticodon-bd_dom_sf"/>
</dbReference>
<dbReference type="Gene3D" id="3.40.50.800">
    <property type="entry name" value="Anticodon-binding domain"/>
    <property type="match status" value="1"/>
</dbReference>
<dbReference type="InterPro" id="IPR004154">
    <property type="entry name" value="Anticodon-bd"/>
</dbReference>
<dbReference type="STRING" id="267212.GCA_001063965_00869"/>